<reference evidence="1" key="2">
    <citation type="submission" date="2014-07" db="EMBL/GenBank/DDBJ databases">
        <authorList>
            <person name="Hull J."/>
        </authorList>
    </citation>
    <scope>NUCLEOTIDE SEQUENCE</scope>
</reference>
<name>A0A0A9W7M6_LYGHE</name>
<dbReference type="EMBL" id="GBHO01042744">
    <property type="protein sequence ID" value="JAG00860.1"/>
    <property type="molecule type" value="Transcribed_RNA"/>
</dbReference>
<organism evidence="1">
    <name type="scientific">Lygus hesperus</name>
    <name type="common">Western plant bug</name>
    <dbReference type="NCBI Taxonomy" id="30085"/>
    <lineage>
        <taxon>Eukaryota</taxon>
        <taxon>Metazoa</taxon>
        <taxon>Ecdysozoa</taxon>
        <taxon>Arthropoda</taxon>
        <taxon>Hexapoda</taxon>
        <taxon>Insecta</taxon>
        <taxon>Pterygota</taxon>
        <taxon>Neoptera</taxon>
        <taxon>Paraneoptera</taxon>
        <taxon>Hemiptera</taxon>
        <taxon>Heteroptera</taxon>
        <taxon>Panheteroptera</taxon>
        <taxon>Cimicomorpha</taxon>
        <taxon>Miridae</taxon>
        <taxon>Mirini</taxon>
        <taxon>Lygus</taxon>
    </lineage>
</organism>
<protein>
    <submittedName>
        <fullName evidence="1">Argininosuccinate lyase</fullName>
    </submittedName>
</protein>
<reference evidence="1" key="1">
    <citation type="journal article" date="2014" name="PLoS ONE">
        <title>Transcriptome-Based Identification of ABC Transporters in the Western Tarnished Plant Bug Lygus hesperus.</title>
        <authorList>
            <person name="Hull J.J."/>
            <person name="Chaney K."/>
            <person name="Geib S.M."/>
            <person name="Fabrick J.A."/>
            <person name="Brent C.S."/>
            <person name="Walsh D."/>
            <person name="Lavine L.C."/>
        </authorList>
    </citation>
    <scope>NUCLEOTIDE SEQUENCE</scope>
</reference>
<gene>
    <name evidence="1" type="primary">argH_0</name>
    <name evidence="1" type="ORF">CM83_50379</name>
</gene>
<evidence type="ECO:0000313" key="1">
    <source>
        <dbReference type="EMBL" id="JAG00860.1"/>
    </source>
</evidence>
<accession>A0A0A9W7M6</accession>
<dbReference type="AlphaFoldDB" id="A0A0A9W7M6"/>
<proteinExistence type="predicted"/>
<dbReference type="GO" id="GO:0016829">
    <property type="term" value="F:lyase activity"/>
    <property type="evidence" value="ECO:0007669"/>
    <property type="project" value="UniProtKB-KW"/>
</dbReference>
<keyword evidence="1" id="KW-0456">Lyase</keyword>
<sequence>MVNGASQRKMHLVEFSTVIDLKIQIRCAMGQKVADFILFSHYLVCLYDQVTVEPSRYSTCFHKSIEFKMSLTTKILSYKVHSSTGYFQGLLGMPKTIDFIKSFRFYNYSAREISWYPLY</sequence>